<feature type="transmembrane region" description="Helical" evidence="1">
    <location>
        <begin position="75"/>
        <end position="100"/>
    </location>
</feature>
<evidence type="ECO:0000256" key="1">
    <source>
        <dbReference type="SAM" id="Phobius"/>
    </source>
</evidence>
<dbReference type="AlphaFoldDB" id="A0A168QLT5"/>
<organism evidence="2 3">
    <name type="scientific">Clostridium ljungdahlii</name>
    <dbReference type="NCBI Taxonomy" id="1538"/>
    <lineage>
        <taxon>Bacteria</taxon>
        <taxon>Bacillati</taxon>
        <taxon>Bacillota</taxon>
        <taxon>Clostridia</taxon>
        <taxon>Eubacteriales</taxon>
        <taxon>Clostridiaceae</taxon>
        <taxon>Clostridium</taxon>
    </lineage>
</organism>
<reference evidence="2 3" key="1">
    <citation type="journal article" date="2015" name="Biotechnol. Bioeng.">
        <title>Genome sequence and phenotypic characterization of Caulobacter segnis.</title>
        <authorList>
            <person name="Patel S."/>
            <person name="Fletcher B."/>
            <person name="Scott D.C."/>
            <person name="Ely B."/>
        </authorList>
    </citation>
    <scope>NUCLEOTIDE SEQUENCE [LARGE SCALE GENOMIC DNA]</scope>
    <source>
        <strain evidence="2 3">ERI-2</strain>
    </source>
</reference>
<accession>A0A168QLT5</accession>
<name>A0A168QLT5_9CLOT</name>
<evidence type="ECO:0000313" key="2">
    <source>
        <dbReference type="EMBL" id="OAA89319.1"/>
    </source>
</evidence>
<feature type="transmembrane region" description="Helical" evidence="1">
    <location>
        <begin position="12"/>
        <end position="34"/>
    </location>
</feature>
<comment type="caution">
    <text evidence="2">The sequence shown here is derived from an EMBL/GenBank/DDBJ whole genome shotgun (WGS) entry which is preliminary data.</text>
</comment>
<feature type="transmembrane region" description="Helical" evidence="1">
    <location>
        <begin position="46"/>
        <end position="68"/>
    </location>
</feature>
<keyword evidence="1" id="KW-0812">Transmembrane</keyword>
<dbReference type="InterPro" id="IPR020204">
    <property type="entry name" value="Uncharacterised_YxaJ"/>
</dbReference>
<proteinExistence type="predicted"/>
<gene>
    <name evidence="2" type="ORF">WY13_01692</name>
</gene>
<dbReference type="Pfam" id="PF17369">
    <property type="entry name" value="DUF5391"/>
    <property type="match status" value="1"/>
</dbReference>
<sequence>MIEQKNKYKVIFITLVSAVLFCSLIVISSLSPLANSGPHANKFNSFGMWLSVGIVLLLYILPLIIYILGIRAVRFVMAFVLAIGVLSDFSLMTVVFMSSLFAKNSLYTLIGVICIASLIVNAIWFLVVFRSS</sequence>
<dbReference type="EMBL" id="LITT01000014">
    <property type="protein sequence ID" value="OAA89319.1"/>
    <property type="molecule type" value="Genomic_DNA"/>
</dbReference>
<feature type="transmembrane region" description="Helical" evidence="1">
    <location>
        <begin position="106"/>
        <end position="129"/>
    </location>
</feature>
<dbReference type="OrthoDB" id="2939127at2"/>
<dbReference type="PATRIC" id="fig|1538.10.peg.2137"/>
<dbReference type="RefSeq" id="WP_063555203.1">
    <property type="nucleotide sequence ID" value="NZ_LITT01000014.1"/>
</dbReference>
<protein>
    <submittedName>
        <fullName evidence="2">Uncharacterized protein</fullName>
    </submittedName>
</protein>
<keyword evidence="1" id="KW-1133">Transmembrane helix</keyword>
<keyword evidence="1" id="KW-0472">Membrane</keyword>
<dbReference type="Proteomes" id="UP000077407">
    <property type="component" value="Unassembled WGS sequence"/>
</dbReference>
<evidence type="ECO:0000313" key="3">
    <source>
        <dbReference type="Proteomes" id="UP000077407"/>
    </source>
</evidence>